<proteinExistence type="predicted"/>
<evidence type="ECO:0000256" key="1">
    <source>
        <dbReference type="SAM" id="Phobius"/>
    </source>
</evidence>
<organism evidence="2 3">
    <name type="scientific">Allokutzneria multivorans</name>
    <dbReference type="NCBI Taxonomy" id="1142134"/>
    <lineage>
        <taxon>Bacteria</taxon>
        <taxon>Bacillati</taxon>
        <taxon>Actinomycetota</taxon>
        <taxon>Actinomycetes</taxon>
        <taxon>Pseudonocardiales</taxon>
        <taxon>Pseudonocardiaceae</taxon>
        <taxon>Allokutzneria</taxon>
    </lineage>
</organism>
<evidence type="ECO:0000313" key="2">
    <source>
        <dbReference type="EMBL" id="GAA4020143.1"/>
    </source>
</evidence>
<feature type="transmembrane region" description="Helical" evidence="1">
    <location>
        <begin position="121"/>
        <end position="141"/>
    </location>
</feature>
<dbReference type="RefSeq" id="WP_344879238.1">
    <property type="nucleotide sequence ID" value="NZ_BAABAL010000018.1"/>
</dbReference>
<evidence type="ECO:0000313" key="3">
    <source>
        <dbReference type="Proteomes" id="UP001501747"/>
    </source>
</evidence>
<accession>A0ABP7T2H5</accession>
<feature type="transmembrane region" description="Helical" evidence="1">
    <location>
        <begin position="148"/>
        <end position="164"/>
    </location>
</feature>
<feature type="transmembrane region" description="Helical" evidence="1">
    <location>
        <begin position="86"/>
        <end position="109"/>
    </location>
</feature>
<feature type="transmembrane region" description="Helical" evidence="1">
    <location>
        <begin position="45"/>
        <end position="62"/>
    </location>
</feature>
<reference evidence="3" key="1">
    <citation type="journal article" date="2019" name="Int. J. Syst. Evol. Microbiol.">
        <title>The Global Catalogue of Microorganisms (GCM) 10K type strain sequencing project: providing services to taxonomists for standard genome sequencing and annotation.</title>
        <authorList>
            <consortium name="The Broad Institute Genomics Platform"/>
            <consortium name="The Broad Institute Genome Sequencing Center for Infectious Disease"/>
            <person name="Wu L."/>
            <person name="Ma J."/>
        </authorList>
    </citation>
    <scope>NUCLEOTIDE SEQUENCE [LARGE SCALE GENOMIC DNA]</scope>
    <source>
        <strain evidence="3">JCM 17342</strain>
    </source>
</reference>
<comment type="caution">
    <text evidence="2">The sequence shown here is derived from an EMBL/GenBank/DDBJ whole genome shotgun (WGS) entry which is preliminary data.</text>
</comment>
<keyword evidence="1" id="KW-1133">Transmembrane helix</keyword>
<gene>
    <name evidence="2" type="ORF">GCM10022247_50060</name>
</gene>
<name>A0ABP7T2H5_9PSEU</name>
<feature type="transmembrane region" description="Helical" evidence="1">
    <location>
        <begin position="184"/>
        <end position="204"/>
    </location>
</feature>
<sequence length="386" mass="41431">MLLTEYRRGAGPLLTLTVAALVWLRLFGLVLRFPGSWLDSATEVLTAPIAPLVFTAAVWQASRERRRDMDDQLGSSARAAWRRRGLTWASIVLGGALGVALVVGVAVVLLVARGAYAAPGWWWPLIITVLGIGADAALGVLVGVVFPWPLLGIVLGVAAYVVLSEGRGPFRWWPPFDGYWTPDAGPHSLIALTLGIGVLALITLASRHRMALLAVPSALVCQMFLDDTTSFWRVDPRAGELVCRESVCTSRASVHTLDTVFAIAKPLLDKVAGIPGAPTTAAPSNTGASLWVTGMHTGWDGKQLFEPESPRYKRLLVQTVVTARCAAHDELSAAASAWWTGVVSSPQEQAALARVERLSPEAQRTWFGDYLSALRRCDAAALAALR</sequence>
<dbReference type="EMBL" id="BAABAL010000018">
    <property type="protein sequence ID" value="GAA4020143.1"/>
    <property type="molecule type" value="Genomic_DNA"/>
</dbReference>
<keyword evidence="1" id="KW-0472">Membrane</keyword>
<dbReference type="Proteomes" id="UP001501747">
    <property type="component" value="Unassembled WGS sequence"/>
</dbReference>
<feature type="transmembrane region" description="Helical" evidence="1">
    <location>
        <begin position="12"/>
        <end position="33"/>
    </location>
</feature>
<protein>
    <submittedName>
        <fullName evidence="2">Uncharacterized protein</fullName>
    </submittedName>
</protein>
<keyword evidence="3" id="KW-1185">Reference proteome</keyword>
<keyword evidence="1" id="KW-0812">Transmembrane</keyword>